<dbReference type="AlphaFoldDB" id="A0A4S8QVG3"/>
<evidence type="ECO:0000313" key="3">
    <source>
        <dbReference type="Proteomes" id="UP000308671"/>
    </source>
</evidence>
<reference evidence="2 3" key="1">
    <citation type="submission" date="2017-12" db="EMBL/GenBank/DDBJ databases">
        <title>Comparative genomics of Botrytis spp.</title>
        <authorList>
            <person name="Valero-Jimenez C.A."/>
            <person name="Tapia P."/>
            <person name="Veloso J."/>
            <person name="Silva-Moreno E."/>
            <person name="Staats M."/>
            <person name="Valdes J.H."/>
            <person name="Van Kan J.A.L."/>
        </authorList>
    </citation>
    <scope>NUCLEOTIDE SEQUENCE [LARGE SCALE GENOMIC DNA]</scope>
    <source>
        <strain evidence="2 3">MUCL435</strain>
    </source>
</reference>
<feature type="region of interest" description="Disordered" evidence="1">
    <location>
        <begin position="1"/>
        <end position="20"/>
    </location>
</feature>
<protein>
    <submittedName>
        <fullName evidence="2">Uncharacterized protein</fullName>
    </submittedName>
</protein>
<dbReference type="InterPro" id="IPR011051">
    <property type="entry name" value="RmlC_Cupin_sf"/>
</dbReference>
<sequence length="245" mass="26709">MLLPVNDLHNQNTKQNGHITGNPISIESAKLSAFDSINGNVSLELALKSTNHYNEWFADSSTVKRKHDRLNMSSYTPNSDNKCYITTNSPDGKTTTFVDSTSFVTKSTHPGLTLKYAYSAASTPSLTDETDLKAHQEITKQDKIITFPSAGGSAAAFLHIEPNPDGTEGFMHRTHTLDYVHIAEGELEYSTNSGEKRIFKKGDVVIQRGGWHAWKNLSKTEGATLFAVAIGGEGATEGFMEHASA</sequence>
<dbReference type="PANTHER" id="PTHR36156">
    <property type="entry name" value="SLR2101 PROTEIN"/>
    <property type="match status" value="1"/>
</dbReference>
<evidence type="ECO:0000256" key="1">
    <source>
        <dbReference type="SAM" id="MobiDB-lite"/>
    </source>
</evidence>
<dbReference type="Gene3D" id="2.60.120.10">
    <property type="entry name" value="Jelly Rolls"/>
    <property type="match status" value="1"/>
</dbReference>
<accession>A0A4S8QVG3</accession>
<dbReference type="InterPro" id="IPR047142">
    <property type="entry name" value="OryJ/VirC-like"/>
</dbReference>
<keyword evidence="3" id="KW-1185">Reference proteome</keyword>
<comment type="caution">
    <text evidence="2">The sequence shown here is derived from an EMBL/GenBank/DDBJ whole genome shotgun (WGS) entry which is preliminary data.</text>
</comment>
<dbReference type="Proteomes" id="UP000308671">
    <property type="component" value="Unassembled WGS sequence"/>
</dbReference>
<dbReference type="EMBL" id="PQXL01000302">
    <property type="protein sequence ID" value="THV47565.1"/>
    <property type="molecule type" value="Genomic_DNA"/>
</dbReference>
<evidence type="ECO:0000313" key="2">
    <source>
        <dbReference type="EMBL" id="THV47565.1"/>
    </source>
</evidence>
<name>A0A4S8QVG3_9HELO</name>
<feature type="compositionally biased region" description="Polar residues" evidence="1">
    <location>
        <begin position="8"/>
        <end position="20"/>
    </location>
</feature>
<proteinExistence type="predicted"/>
<organism evidence="2 3">
    <name type="scientific">Botrytis galanthina</name>
    <dbReference type="NCBI Taxonomy" id="278940"/>
    <lineage>
        <taxon>Eukaryota</taxon>
        <taxon>Fungi</taxon>
        <taxon>Dikarya</taxon>
        <taxon>Ascomycota</taxon>
        <taxon>Pezizomycotina</taxon>
        <taxon>Leotiomycetes</taxon>
        <taxon>Helotiales</taxon>
        <taxon>Sclerotiniaceae</taxon>
        <taxon>Botrytis</taxon>
    </lineage>
</organism>
<gene>
    <name evidence="2" type="ORF">BGAL_0302g00070</name>
</gene>
<dbReference type="CDD" id="cd02231">
    <property type="entry name" value="cupin_BLL6423-like"/>
    <property type="match status" value="1"/>
</dbReference>
<dbReference type="PANTHER" id="PTHR36156:SF2">
    <property type="entry name" value="CUPIN TYPE-2 DOMAIN-CONTAINING PROTEIN"/>
    <property type="match status" value="1"/>
</dbReference>
<dbReference type="SUPFAM" id="SSF51182">
    <property type="entry name" value="RmlC-like cupins"/>
    <property type="match status" value="1"/>
</dbReference>
<dbReference type="OrthoDB" id="5840532at2759"/>
<dbReference type="InterPro" id="IPR014710">
    <property type="entry name" value="RmlC-like_jellyroll"/>
</dbReference>